<reference evidence="1" key="1">
    <citation type="submission" date="2020-02" db="EMBL/GenBank/DDBJ databases">
        <authorList>
            <person name="Palmer J.M."/>
        </authorList>
    </citation>
    <scope>NUCLEOTIDE SEQUENCE</scope>
    <source>
        <strain evidence="1">EPUS1.4</strain>
        <tissue evidence="1">Thallus</tissue>
    </source>
</reference>
<dbReference type="OrthoDB" id="1911848at2759"/>
<dbReference type="AlphaFoldDB" id="A0A8H7A4F8"/>
<name>A0A8H7A4F8_9EURO</name>
<dbReference type="EMBL" id="JAACFV010000257">
    <property type="protein sequence ID" value="KAF7502398.1"/>
    <property type="molecule type" value="Genomic_DNA"/>
</dbReference>
<evidence type="ECO:0000313" key="2">
    <source>
        <dbReference type="Proteomes" id="UP000606974"/>
    </source>
</evidence>
<accession>A0A8H7A4F8</accession>
<sequence>MSDLAALTMMDLGNEDFGDESELEEDGVIVPVRYIEKVLPQLKTVPLQKQSPSKKGLPKINFLSPYFWLGSEGSPSGRKATKVDVRSCSDVPKTRVVAQ</sequence>
<protein>
    <submittedName>
        <fullName evidence="1">Uncharacterized protein</fullName>
    </submittedName>
</protein>
<gene>
    <name evidence="1" type="ORF">GJ744_005850</name>
</gene>
<dbReference type="Proteomes" id="UP000606974">
    <property type="component" value="Unassembled WGS sequence"/>
</dbReference>
<evidence type="ECO:0000313" key="1">
    <source>
        <dbReference type="EMBL" id="KAF7502398.1"/>
    </source>
</evidence>
<keyword evidence="2" id="KW-1185">Reference proteome</keyword>
<proteinExistence type="predicted"/>
<organism evidence="1 2">
    <name type="scientific">Endocarpon pusillum</name>
    <dbReference type="NCBI Taxonomy" id="364733"/>
    <lineage>
        <taxon>Eukaryota</taxon>
        <taxon>Fungi</taxon>
        <taxon>Dikarya</taxon>
        <taxon>Ascomycota</taxon>
        <taxon>Pezizomycotina</taxon>
        <taxon>Eurotiomycetes</taxon>
        <taxon>Chaetothyriomycetidae</taxon>
        <taxon>Verrucariales</taxon>
        <taxon>Verrucariaceae</taxon>
        <taxon>Endocarpon</taxon>
    </lineage>
</organism>
<comment type="caution">
    <text evidence="1">The sequence shown here is derived from an EMBL/GenBank/DDBJ whole genome shotgun (WGS) entry which is preliminary data.</text>
</comment>